<dbReference type="Proteomes" id="UP000179227">
    <property type="component" value="Unassembled WGS sequence"/>
</dbReference>
<evidence type="ECO:0000313" key="3">
    <source>
        <dbReference type="Proteomes" id="UP000179227"/>
    </source>
</evidence>
<gene>
    <name evidence="2" type="ORF">A3A60_02760</name>
</gene>
<dbReference type="GO" id="GO:0004803">
    <property type="term" value="F:transposase activity"/>
    <property type="evidence" value="ECO:0007669"/>
    <property type="project" value="InterPro"/>
</dbReference>
<protein>
    <recommendedName>
        <fullName evidence="1">Transposase IS200-like domain-containing protein</fullName>
    </recommendedName>
</protein>
<dbReference type="Gene3D" id="3.30.70.1290">
    <property type="entry name" value="Transposase IS200-like"/>
    <property type="match status" value="1"/>
</dbReference>
<evidence type="ECO:0000313" key="2">
    <source>
        <dbReference type="EMBL" id="OGE09077.1"/>
    </source>
</evidence>
<dbReference type="GO" id="GO:0003677">
    <property type="term" value="F:DNA binding"/>
    <property type="evidence" value="ECO:0007669"/>
    <property type="project" value="InterPro"/>
</dbReference>
<dbReference type="EMBL" id="MFBS01000026">
    <property type="protein sequence ID" value="OGE09077.1"/>
    <property type="molecule type" value="Genomic_DNA"/>
</dbReference>
<dbReference type="Pfam" id="PF01797">
    <property type="entry name" value="Y1_Tnp"/>
    <property type="match status" value="1"/>
</dbReference>
<dbReference type="PANTHER" id="PTHR34322">
    <property type="entry name" value="TRANSPOSASE, Y1_TNP DOMAIN-CONTAINING"/>
    <property type="match status" value="1"/>
</dbReference>
<accession>A0A1F5HY16</accession>
<feature type="domain" description="Transposase IS200-like" evidence="1">
    <location>
        <begin position="8"/>
        <end position="149"/>
    </location>
</feature>
<sequence>MYRKDLLITGHIYHIFNRGVNKATIFYSEDDYRRFYETAIHYLNKRVKYSSSQTFSDTVSLDSADTVSEENDKVEVLAYCLMPNHFHFLVKQIADGGITDYFRHLLNAYSHYVNIKYKRIGPLFQGPFRNLLVETDEQLVHLSRYIHLNPLVAGLVADARNYMWSSYMACLGEKKNGLCDGKIIKGYFKSAREYEKFVLDQADYARELERIKHLTVDYA</sequence>
<dbReference type="PANTHER" id="PTHR34322:SF2">
    <property type="entry name" value="TRANSPOSASE IS200-LIKE DOMAIN-CONTAINING PROTEIN"/>
    <property type="match status" value="1"/>
</dbReference>
<reference evidence="2 3" key="1">
    <citation type="journal article" date="2016" name="Nat. Commun.">
        <title>Thousands of microbial genomes shed light on interconnected biogeochemical processes in an aquifer system.</title>
        <authorList>
            <person name="Anantharaman K."/>
            <person name="Brown C.T."/>
            <person name="Hug L.A."/>
            <person name="Sharon I."/>
            <person name="Castelle C.J."/>
            <person name="Probst A.J."/>
            <person name="Thomas B.C."/>
            <person name="Singh A."/>
            <person name="Wilkins M.J."/>
            <person name="Karaoz U."/>
            <person name="Brodie E.L."/>
            <person name="Williams K.H."/>
            <person name="Hubbard S.S."/>
            <person name="Banfield J.F."/>
        </authorList>
    </citation>
    <scope>NUCLEOTIDE SEQUENCE [LARGE SCALE GENOMIC DNA]</scope>
</reference>
<name>A0A1F5HY16_9BACT</name>
<comment type="caution">
    <text evidence="2">The sequence shown here is derived from an EMBL/GenBank/DDBJ whole genome shotgun (WGS) entry which is preliminary data.</text>
</comment>
<evidence type="ECO:0000259" key="1">
    <source>
        <dbReference type="SMART" id="SM01321"/>
    </source>
</evidence>
<dbReference type="SUPFAM" id="SSF143422">
    <property type="entry name" value="Transposase IS200-like"/>
    <property type="match status" value="1"/>
</dbReference>
<dbReference type="AlphaFoldDB" id="A0A1F5HY16"/>
<proteinExistence type="predicted"/>
<organism evidence="2 3">
    <name type="scientific">Candidatus Curtissbacteria bacterium RIFCSPLOWO2_01_FULL_42_26</name>
    <dbReference type="NCBI Taxonomy" id="1797729"/>
    <lineage>
        <taxon>Bacteria</taxon>
        <taxon>Candidatus Curtissiibacteriota</taxon>
    </lineage>
</organism>
<dbReference type="SMART" id="SM01321">
    <property type="entry name" value="Y1_Tnp"/>
    <property type="match status" value="1"/>
</dbReference>
<dbReference type="STRING" id="1797729.A3A60_02760"/>
<dbReference type="InterPro" id="IPR036515">
    <property type="entry name" value="Transposase_17_sf"/>
</dbReference>
<dbReference type="InterPro" id="IPR002686">
    <property type="entry name" value="Transposase_17"/>
</dbReference>
<dbReference type="GO" id="GO:0006313">
    <property type="term" value="P:DNA transposition"/>
    <property type="evidence" value="ECO:0007669"/>
    <property type="project" value="InterPro"/>
</dbReference>